<organism evidence="1 2">
    <name type="scientific">Potamilus streckersoni</name>
    <dbReference type="NCBI Taxonomy" id="2493646"/>
    <lineage>
        <taxon>Eukaryota</taxon>
        <taxon>Metazoa</taxon>
        <taxon>Spiralia</taxon>
        <taxon>Lophotrochozoa</taxon>
        <taxon>Mollusca</taxon>
        <taxon>Bivalvia</taxon>
        <taxon>Autobranchia</taxon>
        <taxon>Heteroconchia</taxon>
        <taxon>Palaeoheterodonta</taxon>
        <taxon>Unionida</taxon>
        <taxon>Unionoidea</taxon>
        <taxon>Unionidae</taxon>
        <taxon>Ambleminae</taxon>
        <taxon>Lampsilini</taxon>
        <taxon>Potamilus</taxon>
    </lineage>
</organism>
<reference evidence="1" key="1">
    <citation type="journal article" date="2021" name="Genome Biol. Evol.">
        <title>A High-Quality Reference Genome for a Parasitic Bivalve with Doubly Uniparental Inheritance (Bivalvia: Unionida).</title>
        <authorList>
            <person name="Smith C.H."/>
        </authorList>
    </citation>
    <scope>NUCLEOTIDE SEQUENCE</scope>
    <source>
        <strain evidence="1">CHS0354</strain>
    </source>
</reference>
<gene>
    <name evidence="1" type="ORF">CHS0354_035183</name>
</gene>
<name>A0AAE0SY45_9BIVA</name>
<comment type="caution">
    <text evidence="1">The sequence shown here is derived from an EMBL/GenBank/DDBJ whole genome shotgun (WGS) entry which is preliminary data.</text>
</comment>
<feature type="non-terminal residue" evidence="1">
    <location>
        <position position="86"/>
    </location>
</feature>
<protein>
    <submittedName>
        <fullName evidence="1">Uncharacterized protein</fullName>
    </submittedName>
</protein>
<proteinExistence type="predicted"/>
<evidence type="ECO:0000313" key="1">
    <source>
        <dbReference type="EMBL" id="KAK3600086.1"/>
    </source>
</evidence>
<dbReference type="EMBL" id="JAEAOA010002068">
    <property type="protein sequence ID" value="KAK3600086.1"/>
    <property type="molecule type" value="Genomic_DNA"/>
</dbReference>
<dbReference type="Proteomes" id="UP001195483">
    <property type="component" value="Unassembled WGS sequence"/>
</dbReference>
<keyword evidence="2" id="KW-1185">Reference proteome</keyword>
<sequence>MNFSKVYYKKTLNPFREKFIIPSSRQLEGRDLEKEGYTLKTMESADINISTFLNPFYDMKKDFSLLLPSLRSGLLTQAEFTSVVAA</sequence>
<evidence type="ECO:0000313" key="2">
    <source>
        <dbReference type="Proteomes" id="UP001195483"/>
    </source>
</evidence>
<accession>A0AAE0SY45</accession>
<dbReference type="AlphaFoldDB" id="A0AAE0SY45"/>
<reference evidence="1" key="2">
    <citation type="journal article" date="2021" name="Genome Biol. Evol.">
        <title>Developing a high-quality reference genome for a parasitic bivalve with doubly uniparental inheritance (Bivalvia: Unionida).</title>
        <authorList>
            <person name="Smith C.H."/>
        </authorList>
    </citation>
    <scope>NUCLEOTIDE SEQUENCE</scope>
    <source>
        <strain evidence="1">CHS0354</strain>
        <tissue evidence="1">Mantle</tissue>
    </source>
</reference>
<reference evidence="1" key="3">
    <citation type="submission" date="2023-05" db="EMBL/GenBank/DDBJ databases">
        <authorList>
            <person name="Smith C.H."/>
        </authorList>
    </citation>
    <scope>NUCLEOTIDE SEQUENCE</scope>
    <source>
        <strain evidence="1">CHS0354</strain>
        <tissue evidence="1">Mantle</tissue>
    </source>
</reference>